<dbReference type="CDD" id="cd05233">
    <property type="entry name" value="SDR_c"/>
    <property type="match status" value="1"/>
</dbReference>
<dbReference type="Proteomes" id="UP000550260">
    <property type="component" value="Unassembled WGS sequence"/>
</dbReference>
<dbReference type="InterPro" id="IPR020904">
    <property type="entry name" value="Sc_DH/Rdtase_CS"/>
</dbReference>
<dbReference type="FunFam" id="3.40.50.720:FF:000084">
    <property type="entry name" value="Short-chain dehydrogenase reductase"/>
    <property type="match status" value="1"/>
</dbReference>
<dbReference type="EMBL" id="JACJHR010000096">
    <property type="protein sequence ID" value="MBB2505233.1"/>
    <property type="molecule type" value="Genomic_DNA"/>
</dbReference>
<dbReference type="GO" id="GO:0016491">
    <property type="term" value="F:oxidoreductase activity"/>
    <property type="evidence" value="ECO:0007669"/>
    <property type="project" value="UniProtKB-KW"/>
</dbReference>
<reference evidence="3 4" key="1">
    <citation type="submission" date="2020-08" db="EMBL/GenBank/DDBJ databases">
        <title>Amycolatopsis echigonensis JCM 21831.</title>
        <authorList>
            <person name="Tedsree N."/>
            <person name="Kuncharoen N."/>
            <person name="Likhitwitayawuid K."/>
            <person name="Tanasupawat S."/>
        </authorList>
    </citation>
    <scope>NUCLEOTIDE SEQUENCE [LARGE SCALE GENOMIC DNA]</scope>
    <source>
        <strain evidence="3 4">JCM 21831</strain>
    </source>
</reference>
<evidence type="ECO:0000313" key="4">
    <source>
        <dbReference type="Proteomes" id="UP000550260"/>
    </source>
</evidence>
<dbReference type="SUPFAM" id="SSF51735">
    <property type="entry name" value="NAD(P)-binding Rossmann-fold domains"/>
    <property type="match status" value="1"/>
</dbReference>
<dbReference type="Pfam" id="PF13561">
    <property type="entry name" value="adh_short_C2"/>
    <property type="match status" value="1"/>
</dbReference>
<dbReference type="PANTHER" id="PTHR42879:SF2">
    <property type="entry name" value="3-OXOACYL-[ACYL-CARRIER-PROTEIN] REDUCTASE FABG"/>
    <property type="match status" value="1"/>
</dbReference>
<protein>
    <submittedName>
        <fullName evidence="3">SDR family oxidoreductase</fullName>
    </submittedName>
</protein>
<accession>A0A8E2BAL6</accession>
<dbReference type="GO" id="GO:0032787">
    <property type="term" value="P:monocarboxylic acid metabolic process"/>
    <property type="evidence" value="ECO:0007669"/>
    <property type="project" value="UniProtKB-ARBA"/>
</dbReference>
<comment type="similarity">
    <text evidence="1">Belongs to the short-chain dehydrogenases/reductases (SDR) family.</text>
</comment>
<comment type="caution">
    <text evidence="3">The sequence shown here is derived from an EMBL/GenBank/DDBJ whole genome shotgun (WGS) entry which is preliminary data.</text>
</comment>
<dbReference type="PRINTS" id="PR00080">
    <property type="entry name" value="SDRFAMILY"/>
</dbReference>
<evidence type="ECO:0000313" key="3">
    <source>
        <dbReference type="EMBL" id="MBB2505233.1"/>
    </source>
</evidence>
<dbReference type="RefSeq" id="WP_183126775.1">
    <property type="nucleotide sequence ID" value="NZ_JACJHR010000096.1"/>
</dbReference>
<dbReference type="AlphaFoldDB" id="A0A8E2BAL6"/>
<sequence length="257" mass="26865">MTTATSPARLFDLTGRRAVVTGASRGIGARAAQVLDAAGAKVALVARDKNRLQDVAATLGNESLVLPADLSLPDTAERLAAELDERWGGTDILVNNAGLSRPGPATALPTKDWDDVMAVNLRGMFTLTRCLAPGMLDRGWGRIVMVSSALGLVGEAQAAAYVSSKSAVLGLTRSLAVEWAPKGVTVNSLCPGWVDTDMVSDLLADPRFHRRAMRRIAVGRWGEPPDLDGALLLLASPASAYLTGQAIVVDGGLVAGW</sequence>
<proteinExistence type="inferred from homology"/>
<dbReference type="PROSITE" id="PS00061">
    <property type="entry name" value="ADH_SHORT"/>
    <property type="match status" value="1"/>
</dbReference>
<evidence type="ECO:0000256" key="1">
    <source>
        <dbReference type="ARBA" id="ARBA00006484"/>
    </source>
</evidence>
<dbReference type="PRINTS" id="PR00081">
    <property type="entry name" value="GDHRDH"/>
</dbReference>
<dbReference type="InterPro" id="IPR002347">
    <property type="entry name" value="SDR_fam"/>
</dbReference>
<dbReference type="PANTHER" id="PTHR42879">
    <property type="entry name" value="3-OXOACYL-(ACYL-CARRIER-PROTEIN) REDUCTASE"/>
    <property type="match status" value="1"/>
</dbReference>
<evidence type="ECO:0000256" key="2">
    <source>
        <dbReference type="ARBA" id="ARBA00023002"/>
    </source>
</evidence>
<dbReference type="InterPro" id="IPR050259">
    <property type="entry name" value="SDR"/>
</dbReference>
<name>A0A8E2BAL6_9PSEU</name>
<dbReference type="Gene3D" id="3.40.50.720">
    <property type="entry name" value="NAD(P)-binding Rossmann-like Domain"/>
    <property type="match status" value="1"/>
</dbReference>
<dbReference type="InterPro" id="IPR036291">
    <property type="entry name" value="NAD(P)-bd_dom_sf"/>
</dbReference>
<keyword evidence="2" id="KW-0560">Oxidoreductase</keyword>
<organism evidence="3 4">
    <name type="scientific">Amycolatopsis echigonensis</name>
    <dbReference type="NCBI Taxonomy" id="2576905"/>
    <lineage>
        <taxon>Bacteria</taxon>
        <taxon>Bacillati</taxon>
        <taxon>Actinomycetota</taxon>
        <taxon>Actinomycetes</taxon>
        <taxon>Pseudonocardiales</taxon>
        <taxon>Pseudonocardiaceae</taxon>
        <taxon>Amycolatopsis</taxon>
    </lineage>
</organism>
<gene>
    <name evidence="3" type="ORF">H5411_39665</name>
</gene>